<dbReference type="EMBL" id="JAUKUD010000007">
    <property type="protein sequence ID" value="KAK0738751.1"/>
    <property type="molecule type" value="Genomic_DNA"/>
</dbReference>
<keyword evidence="8" id="KW-0342">GTP-binding</keyword>
<protein>
    <recommendedName>
        <fullName evidence="3">Signal recognition particle receptor subunit beta</fullName>
    </recommendedName>
</protein>
<evidence type="ECO:0000313" key="12">
    <source>
        <dbReference type="EMBL" id="KAK0738751.1"/>
    </source>
</evidence>
<keyword evidence="9 11" id="KW-0472">Membrane</keyword>
<evidence type="ECO:0000256" key="8">
    <source>
        <dbReference type="ARBA" id="ARBA00023134"/>
    </source>
</evidence>
<evidence type="ECO:0000256" key="11">
    <source>
        <dbReference type="SAM" id="Phobius"/>
    </source>
</evidence>
<dbReference type="InterPro" id="IPR019009">
    <property type="entry name" value="SRP_receptor_beta_su"/>
</dbReference>
<name>A0AA40BQY0_9PEZI</name>
<reference evidence="12" key="1">
    <citation type="submission" date="2023-06" db="EMBL/GenBank/DDBJ databases">
        <title>Genome-scale phylogeny and comparative genomics of the fungal order Sordariales.</title>
        <authorList>
            <consortium name="Lawrence Berkeley National Laboratory"/>
            <person name="Hensen N."/>
            <person name="Bonometti L."/>
            <person name="Westerberg I."/>
            <person name="Brannstrom I.O."/>
            <person name="Guillou S."/>
            <person name="Cros-Aarteil S."/>
            <person name="Calhoun S."/>
            <person name="Haridas S."/>
            <person name="Kuo A."/>
            <person name="Mondo S."/>
            <person name="Pangilinan J."/>
            <person name="Riley R."/>
            <person name="LaButti K."/>
            <person name="Andreopoulos B."/>
            <person name="Lipzen A."/>
            <person name="Chen C."/>
            <person name="Yanf M."/>
            <person name="Daum C."/>
            <person name="Ng V."/>
            <person name="Clum A."/>
            <person name="Steindorff A."/>
            <person name="Ohm R."/>
            <person name="Martin F."/>
            <person name="Silar P."/>
            <person name="Natvig D."/>
            <person name="Lalanne C."/>
            <person name="Gautier V."/>
            <person name="Ament-velasquez S.L."/>
            <person name="Kruys A."/>
            <person name="Hutchinson M.I."/>
            <person name="Powell A.J."/>
            <person name="Barry K."/>
            <person name="Miller A.N."/>
            <person name="Grigoriev I.V."/>
            <person name="Debuchy R."/>
            <person name="Gladieux P."/>
            <person name="Thoren M.H."/>
            <person name="Johannesson H."/>
        </authorList>
    </citation>
    <scope>NUCLEOTIDE SEQUENCE</scope>
    <source>
        <strain evidence="12">SMH3187-1</strain>
    </source>
</reference>
<evidence type="ECO:0000256" key="2">
    <source>
        <dbReference type="ARBA" id="ARBA00005619"/>
    </source>
</evidence>
<organism evidence="12 13">
    <name type="scientific">Schizothecium vesticola</name>
    <dbReference type="NCBI Taxonomy" id="314040"/>
    <lineage>
        <taxon>Eukaryota</taxon>
        <taxon>Fungi</taxon>
        <taxon>Dikarya</taxon>
        <taxon>Ascomycota</taxon>
        <taxon>Pezizomycotina</taxon>
        <taxon>Sordariomycetes</taxon>
        <taxon>Sordariomycetidae</taxon>
        <taxon>Sordariales</taxon>
        <taxon>Schizotheciaceae</taxon>
        <taxon>Schizothecium</taxon>
    </lineage>
</organism>
<evidence type="ECO:0000256" key="6">
    <source>
        <dbReference type="ARBA" id="ARBA00022824"/>
    </source>
</evidence>
<gene>
    <name evidence="12" type="ORF">B0T18DRAFT_252170</name>
</gene>
<dbReference type="Pfam" id="PF09439">
    <property type="entry name" value="SRPRB"/>
    <property type="match status" value="1"/>
</dbReference>
<evidence type="ECO:0000256" key="7">
    <source>
        <dbReference type="ARBA" id="ARBA00022989"/>
    </source>
</evidence>
<comment type="caution">
    <text evidence="12">The sequence shown here is derived from an EMBL/GenBank/DDBJ whole genome shotgun (WGS) entry which is preliminary data.</text>
</comment>
<keyword evidence="13" id="KW-1185">Reference proteome</keyword>
<comment type="similarity">
    <text evidence="2">Belongs to the SRP receptor beta subunit family.</text>
</comment>
<evidence type="ECO:0000256" key="1">
    <source>
        <dbReference type="ARBA" id="ARBA00004389"/>
    </source>
</evidence>
<evidence type="ECO:0000313" key="13">
    <source>
        <dbReference type="Proteomes" id="UP001172155"/>
    </source>
</evidence>
<keyword evidence="7 11" id="KW-1133">Transmembrane helix</keyword>
<evidence type="ECO:0000256" key="10">
    <source>
        <dbReference type="ARBA" id="ARBA00023170"/>
    </source>
</evidence>
<keyword evidence="6" id="KW-0256">Endoplasmic reticulum</keyword>
<sequence>MAIPEAIKSALEASLQPTTPVIVFGLAFVLLFPFLLHYLLHGQSSTSHLPSVLLLGPSGAGKTALLSHFERRAAAATPDDQPAKSATHTSQSPLSIELSASPSTTFLLVDTPGHAKLRGHALSHLSPATSKAENLRAVVFVLDAAADDLAAAAGYLYDVLLALQKRAGSGHGSKAPAAVPVLVAANKLDLFTALPAALVRSQLEAELGRIRSTRSRGLLGAEEEAGAAAEEGDDWLGEYGSEKFAFRQMMEFDVEVEVLGGSVVGEGPGADKWWRWIAERV</sequence>
<keyword evidence="5" id="KW-0547">Nucleotide-binding</keyword>
<comment type="subcellular location">
    <subcellularLocation>
        <location evidence="1">Endoplasmic reticulum membrane</location>
        <topology evidence="1">Single-pass membrane protein</topology>
    </subcellularLocation>
</comment>
<dbReference type="PRINTS" id="PR00449">
    <property type="entry name" value="RASTRNSFRMNG"/>
</dbReference>
<dbReference type="Gene3D" id="3.40.50.300">
    <property type="entry name" value="P-loop containing nucleotide triphosphate hydrolases"/>
    <property type="match status" value="1"/>
</dbReference>
<keyword evidence="4 11" id="KW-0812">Transmembrane</keyword>
<dbReference type="SUPFAM" id="SSF52540">
    <property type="entry name" value="P-loop containing nucleoside triphosphate hydrolases"/>
    <property type="match status" value="1"/>
</dbReference>
<feature type="transmembrane region" description="Helical" evidence="11">
    <location>
        <begin position="21"/>
        <end position="40"/>
    </location>
</feature>
<accession>A0AA40BQY0</accession>
<evidence type="ECO:0000256" key="9">
    <source>
        <dbReference type="ARBA" id="ARBA00023136"/>
    </source>
</evidence>
<evidence type="ECO:0000256" key="4">
    <source>
        <dbReference type="ARBA" id="ARBA00022692"/>
    </source>
</evidence>
<dbReference type="GO" id="GO:0005525">
    <property type="term" value="F:GTP binding"/>
    <property type="evidence" value="ECO:0007669"/>
    <property type="project" value="UniProtKB-KW"/>
</dbReference>
<dbReference type="InterPro" id="IPR027417">
    <property type="entry name" value="P-loop_NTPase"/>
</dbReference>
<proteinExistence type="inferred from homology"/>
<dbReference type="Proteomes" id="UP001172155">
    <property type="component" value="Unassembled WGS sequence"/>
</dbReference>
<dbReference type="AlphaFoldDB" id="A0AA40BQY0"/>
<evidence type="ECO:0000256" key="3">
    <source>
        <dbReference type="ARBA" id="ARBA00020256"/>
    </source>
</evidence>
<evidence type="ECO:0000256" key="5">
    <source>
        <dbReference type="ARBA" id="ARBA00022741"/>
    </source>
</evidence>
<dbReference type="GO" id="GO:0005789">
    <property type="term" value="C:endoplasmic reticulum membrane"/>
    <property type="evidence" value="ECO:0007669"/>
    <property type="project" value="UniProtKB-SubCell"/>
</dbReference>
<keyword evidence="10 12" id="KW-0675">Receptor</keyword>